<reference evidence="1 2" key="1">
    <citation type="submission" date="2019-07" db="EMBL/GenBank/DDBJ databases">
        <title>Genome sequencing of 100 strains of the haloalkaliphilic chemolithoautotrophic sulfur-oxidizing bacterium Thioalkalivibrio.</title>
        <authorList>
            <person name="Muyzer G."/>
        </authorList>
    </citation>
    <scope>NUCLEOTIDE SEQUENCE [LARGE SCALE GENOMIC DNA]</scope>
    <source>
        <strain evidence="1 2">ASO4-4</strain>
    </source>
</reference>
<dbReference type="Gene3D" id="3.90.1690.10">
    <property type="entry name" value="phage-related protein like domain"/>
    <property type="match status" value="1"/>
</dbReference>
<accession>A0A562RHH0</accession>
<keyword evidence="2" id="KW-1185">Reference proteome</keyword>
<name>A0A562RHH0_9BACT</name>
<gene>
    <name evidence="1" type="ORF">LZ24_02520</name>
</gene>
<proteinExistence type="predicted"/>
<sequence>MRATSGSLIWRPDLGATVLETLRDPSEGYIGLSVMPVHKVMARGGTYPVIPAEVLFSDEDVERSPRGRYHRSEWEYERGKYAVSEKGHEEPMDDVEWDELENQRPGLAEEIATRRTMAIILRAQEKRIAARVMNPSVFTPHNVAKKWSNPAEGTPVQDIRDGKAAFRQQCGMEPDALVLSWQVAEWLKTNAEIREQLKYTFPGIDLNRLTADQLAQILNVKNVLVAGGMRNASPKGKRLVFEDIWTDTHAALVKISGSYDITEPCVGRTFVYAKDASTEPIVEQYREEALRSEIIRVRHDVDEAYLRSYYDDGRIRTDVSGKCCYLMGGIK</sequence>
<dbReference type="AlphaFoldDB" id="A0A562RHH0"/>
<organism evidence="1 2">
    <name type="scientific">Desulfobotulus alkaliphilus</name>
    <dbReference type="NCBI Taxonomy" id="622671"/>
    <lineage>
        <taxon>Bacteria</taxon>
        <taxon>Pseudomonadati</taxon>
        <taxon>Thermodesulfobacteriota</taxon>
        <taxon>Desulfobacteria</taxon>
        <taxon>Desulfobacterales</taxon>
        <taxon>Desulfobacteraceae</taxon>
        <taxon>Desulfobotulus</taxon>
    </lineage>
</organism>
<dbReference type="InterPro" id="IPR053738">
    <property type="entry name" value="Lambda_capsid_assembly"/>
</dbReference>
<dbReference type="Proteomes" id="UP000318307">
    <property type="component" value="Unassembled WGS sequence"/>
</dbReference>
<evidence type="ECO:0000313" key="1">
    <source>
        <dbReference type="EMBL" id="TWI68547.1"/>
    </source>
</evidence>
<comment type="caution">
    <text evidence="1">The sequence shown here is derived from an EMBL/GenBank/DDBJ whole genome shotgun (WGS) entry which is preliminary data.</text>
</comment>
<evidence type="ECO:0008006" key="3">
    <source>
        <dbReference type="Google" id="ProtNLM"/>
    </source>
</evidence>
<dbReference type="RefSeq" id="WP_144685619.1">
    <property type="nucleotide sequence ID" value="NZ_VLLC01000021.1"/>
</dbReference>
<evidence type="ECO:0000313" key="2">
    <source>
        <dbReference type="Proteomes" id="UP000318307"/>
    </source>
</evidence>
<dbReference type="OrthoDB" id="5448265at2"/>
<dbReference type="EMBL" id="VLLC01000021">
    <property type="protein sequence ID" value="TWI68547.1"/>
    <property type="molecule type" value="Genomic_DNA"/>
</dbReference>
<protein>
    <recommendedName>
        <fullName evidence="3">Phage major capsid protein E</fullName>
    </recommendedName>
</protein>